<feature type="non-terminal residue" evidence="1">
    <location>
        <position position="1"/>
    </location>
</feature>
<gene>
    <name evidence="1" type="ORF">AGERDE_LOCUS12555</name>
</gene>
<organism evidence="1 2">
    <name type="scientific">Ambispora gerdemannii</name>
    <dbReference type="NCBI Taxonomy" id="144530"/>
    <lineage>
        <taxon>Eukaryota</taxon>
        <taxon>Fungi</taxon>
        <taxon>Fungi incertae sedis</taxon>
        <taxon>Mucoromycota</taxon>
        <taxon>Glomeromycotina</taxon>
        <taxon>Glomeromycetes</taxon>
        <taxon>Archaeosporales</taxon>
        <taxon>Ambisporaceae</taxon>
        <taxon>Ambispora</taxon>
    </lineage>
</organism>
<accession>A0A9N9EH82</accession>
<reference evidence="1" key="1">
    <citation type="submission" date="2021-06" db="EMBL/GenBank/DDBJ databases">
        <authorList>
            <person name="Kallberg Y."/>
            <person name="Tangrot J."/>
            <person name="Rosling A."/>
        </authorList>
    </citation>
    <scope>NUCLEOTIDE SEQUENCE</scope>
    <source>
        <strain evidence="1">MT106</strain>
    </source>
</reference>
<dbReference type="AlphaFoldDB" id="A0A9N9EH82"/>
<proteinExistence type="predicted"/>
<evidence type="ECO:0000313" key="1">
    <source>
        <dbReference type="EMBL" id="CAG8678268.1"/>
    </source>
</evidence>
<keyword evidence="2" id="KW-1185">Reference proteome</keyword>
<sequence length="56" mass="6217">VPRATIARSLPTELKKAYNLVAADLLQTFLQMEDGESVRLGDLGAFQKKEQKLRAS</sequence>
<dbReference type="EMBL" id="CAJVPL010009482">
    <property type="protein sequence ID" value="CAG8678268.1"/>
    <property type="molecule type" value="Genomic_DNA"/>
</dbReference>
<dbReference type="Proteomes" id="UP000789831">
    <property type="component" value="Unassembled WGS sequence"/>
</dbReference>
<evidence type="ECO:0000313" key="2">
    <source>
        <dbReference type="Proteomes" id="UP000789831"/>
    </source>
</evidence>
<name>A0A9N9EH82_9GLOM</name>
<protein>
    <submittedName>
        <fullName evidence="1">13177_t:CDS:1</fullName>
    </submittedName>
</protein>
<comment type="caution">
    <text evidence="1">The sequence shown here is derived from an EMBL/GenBank/DDBJ whole genome shotgun (WGS) entry which is preliminary data.</text>
</comment>